<reference evidence="3" key="1">
    <citation type="submission" date="2023-02" db="EMBL/GenBank/DDBJ databases">
        <authorList>
            <person name="Palmer J.M."/>
        </authorList>
    </citation>
    <scope>NUCLEOTIDE SEQUENCE</scope>
    <source>
        <strain evidence="3">FW57</strain>
    </source>
</reference>
<comment type="caution">
    <text evidence="3">The sequence shown here is derived from an EMBL/GenBank/DDBJ whole genome shotgun (WGS) entry which is preliminary data.</text>
</comment>
<dbReference type="InterPro" id="IPR038305">
    <property type="entry name" value="HeLo_sf"/>
</dbReference>
<organism evidence="3 4">
    <name type="scientific">Staphylotrichum longicolle</name>
    <dbReference type="NCBI Taxonomy" id="669026"/>
    <lineage>
        <taxon>Eukaryota</taxon>
        <taxon>Fungi</taxon>
        <taxon>Dikarya</taxon>
        <taxon>Ascomycota</taxon>
        <taxon>Pezizomycotina</taxon>
        <taxon>Sordariomycetes</taxon>
        <taxon>Sordariomycetidae</taxon>
        <taxon>Sordariales</taxon>
        <taxon>Chaetomiaceae</taxon>
        <taxon>Staphylotrichum</taxon>
    </lineage>
</organism>
<protein>
    <recommendedName>
        <fullName evidence="2">Prion-inhibition and propagation HeLo domain-containing protein</fullName>
    </recommendedName>
</protein>
<dbReference type="InterPro" id="IPR011009">
    <property type="entry name" value="Kinase-like_dom_sf"/>
</dbReference>
<evidence type="ECO:0000259" key="2">
    <source>
        <dbReference type="Pfam" id="PF14479"/>
    </source>
</evidence>
<dbReference type="Proteomes" id="UP001197093">
    <property type="component" value="Unassembled WGS sequence"/>
</dbReference>
<dbReference type="PANTHER" id="PTHR37542:SF3">
    <property type="entry name" value="PRION-INHIBITION AND PROPAGATION HELO DOMAIN-CONTAINING PROTEIN"/>
    <property type="match status" value="1"/>
</dbReference>
<dbReference type="EMBL" id="JAHCVI010000006">
    <property type="protein sequence ID" value="KAG7284598.1"/>
    <property type="molecule type" value="Genomic_DNA"/>
</dbReference>
<proteinExistence type="predicted"/>
<name>A0AAD4HXJ5_9PEZI</name>
<keyword evidence="4" id="KW-1185">Reference proteome</keyword>
<dbReference type="Pfam" id="PF14479">
    <property type="entry name" value="HeLo"/>
    <property type="match status" value="1"/>
</dbReference>
<dbReference type="PANTHER" id="PTHR37542">
    <property type="entry name" value="HELO DOMAIN-CONTAINING PROTEIN-RELATED"/>
    <property type="match status" value="1"/>
</dbReference>
<evidence type="ECO:0000256" key="1">
    <source>
        <dbReference type="SAM" id="MobiDB-lite"/>
    </source>
</evidence>
<accession>A0AAD4HXJ5</accession>
<feature type="compositionally biased region" description="Acidic residues" evidence="1">
    <location>
        <begin position="138"/>
        <end position="147"/>
    </location>
</feature>
<evidence type="ECO:0000313" key="3">
    <source>
        <dbReference type="EMBL" id="KAG7284598.1"/>
    </source>
</evidence>
<evidence type="ECO:0000313" key="4">
    <source>
        <dbReference type="Proteomes" id="UP001197093"/>
    </source>
</evidence>
<dbReference type="Gene3D" id="1.20.120.1020">
    <property type="entry name" value="Prion-inhibition and propagation, HeLo domain"/>
    <property type="match status" value="1"/>
</dbReference>
<gene>
    <name evidence="3" type="ORF">NEMBOFW57_010976</name>
</gene>
<feature type="domain" description="Prion-inhibition and propagation HeLo" evidence="2">
    <location>
        <begin position="22"/>
        <end position="211"/>
    </location>
</feature>
<dbReference type="AlphaFoldDB" id="A0AAD4HXJ5"/>
<dbReference type="SUPFAM" id="SSF56112">
    <property type="entry name" value="Protein kinase-like (PK-like)"/>
    <property type="match status" value="1"/>
</dbReference>
<dbReference type="InterPro" id="IPR029498">
    <property type="entry name" value="HeLo_dom"/>
</dbReference>
<feature type="region of interest" description="Disordered" evidence="1">
    <location>
        <begin position="126"/>
        <end position="155"/>
    </location>
</feature>
<dbReference type="Gene3D" id="1.10.510.10">
    <property type="entry name" value="Transferase(Phosphotransferase) domain 1"/>
    <property type="match status" value="1"/>
</dbReference>
<sequence>MEPGTYIAIAQIAFQGACVSVKTFRKGLNFSKDAERLVLNLEVERFRLDIWGENVGLAPPDGQTATLPDRLLPICSILKAYLEQIERLVLDADSLSSRYGLSQTESPPTKSALVRQLVERMQRSIHPSGGKLAAGSRDEEDEEDGQSEDASHAGLAIEIATPVKKRSTTIANKVRWAVRDLDKFESLVKDVALRINKLNDLMTETQQRKTRADNYRVNMVVVGSVIDKASLELIRAAVQGEPDTSQVRAAVERKGLAVSDASQDRQVVGVPNLQRLSLDDFILPGRFATLKRFITAKKSDSAAGTYYLLERKSFDPSIQPEDLARLTSRIQRLVLLLQKPKSPDFRTPKAEGCIKDPANCCWWIVFRFLQGVSSPSVNIKPKPTTPVSLLTLLTSACKFRPPLEQRLALANTFCTTLSELYLSGWLHKSIRSENILFPAAPLSLVGPFSTEDMQRTLSEPLLTGFDYTRHESEWATIDRARTAGDVMTAIYRHPLYQGEAAQGYRLQYDVYSAGLVLVEIALWMPLASFLESRKPAGAPKSKVETGLEGFSLGEGRVKSAIVELSGDMKVFHEPHALELRKRVLARVEAELAFAWGRRTAEQSGFAWSLQTSRRMKFRGYR</sequence>